<keyword evidence="2" id="KW-1185">Reference proteome</keyword>
<dbReference type="Proteomes" id="UP000031443">
    <property type="component" value="Unassembled WGS sequence"/>
</dbReference>
<organism evidence="1 2">
    <name type="scientific">Chelonia mydas</name>
    <name type="common">Green sea-turtle</name>
    <name type="synonym">Chelonia agassizi</name>
    <dbReference type="NCBI Taxonomy" id="8469"/>
    <lineage>
        <taxon>Eukaryota</taxon>
        <taxon>Metazoa</taxon>
        <taxon>Chordata</taxon>
        <taxon>Craniata</taxon>
        <taxon>Vertebrata</taxon>
        <taxon>Euteleostomi</taxon>
        <taxon>Archelosauria</taxon>
        <taxon>Testudinata</taxon>
        <taxon>Testudines</taxon>
        <taxon>Cryptodira</taxon>
        <taxon>Durocryptodira</taxon>
        <taxon>Americhelydia</taxon>
        <taxon>Chelonioidea</taxon>
        <taxon>Cheloniidae</taxon>
        <taxon>Chelonia</taxon>
    </lineage>
</organism>
<protein>
    <submittedName>
        <fullName evidence="1">Uncharacterized protein</fullName>
    </submittedName>
</protein>
<evidence type="ECO:0000313" key="2">
    <source>
        <dbReference type="Proteomes" id="UP000031443"/>
    </source>
</evidence>
<accession>M7C429</accession>
<name>M7C429_CHEMY</name>
<proteinExistence type="predicted"/>
<evidence type="ECO:0000313" key="1">
    <source>
        <dbReference type="EMBL" id="EMP39193.1"/>
    </source>
</evidence>
<sequence>MQRCWSGVGPRILERQSGGAIEAAAAKVAMDASAVKGENLSTDKWPPTLQQNVQVRRTVHVKLISAESLGVRISHRPKCWCGQRCLLESLLQMRYATTVVLLV</sequence>
<dbReference type="EMBL" id="KB517361">
    <property type="protein sequence ID" value="EMP39193.1"/>
    <property type="molecule type" value="Genomic_DNA"/>
</dbReference>
<gene>
    <name evidence="1" type="ORF">UY3_03563</name>
</gene>
<reference evidence="2" key="1">
    <citation type="journal article" date="2013" name="Nat. Genet.">
        <title>The draft genomes of soft-shell turtle and green sea turtle yield insights into the development and evolution of the turtle-specific body plan.</title>
        <authorList>
            <person name="Wang Z."/>
            <person name="Pascual-Anaya J."/>
            <person name="Zadissa A."/>
            <person name="Li W."/>
            <person name="Niimura Y."/>
            <person name="Huang Z."/>
            <person name="Li C."/>
            <person name="White S."/>
            <person name="Xiong Z."/>
            <person name="Fang D."/>
            <person name="Wang B."/>
            <person name="Ming Y."/>
            <person name="Chen Y."/>
            <person name="Zheng Y."/>
            <person name="Kuraku S."/>
            <person name="Pignatelli M."/>
            <person name="Herrero J."/>
            <person name="Beal K."/>
            <person name="Nozawa M."/>
            <person name="Li Q."/>
            <person name="Wang J."/>
            <person name="Zhang H."/>
            <person name="Yu L."/>
            <person name="Shigenobu S."/>
            <person name="Wang J."/>
            <person name="Liu J."/>
            <person name="Flicek P."/>
            <person name="Searle S."/>
            <person name="Wang J."/>
            <person name="Kuratani S."/>
            <person name="Yin Y."/>
            <person name="Aken B."/>
            <person name="Zhang G."/>
            <person name="Irie N."/>
        </authorList>
    </citation>
    <scope>NUCLEOTIDE SEQUENCE [LARGE SCALE GENOMIC DNA]</scope>
</reference>
<dbReference type="AlphaFoldDB" id="M7C429"/>